<dbReference type="Gene3D" id="1.20.5.170">
    <property type="match status" value="1"/>
</dbReference>
<accession>A0A1W5D6G7</accession>
<dbReference type="SMART" id="SM00338">
    <property type="entry name" value="BRLZ"/>
    <property type="match status" value="1"/>
</dbReference>
<dbReference type="SUPFAM" id="SSF57959">
    <property type="entry name" value="Leucine zipper domain"/>
    <property type="match status" value="1"/>
</dbReference>
<feature type="compositionally biased region" description="Basic and acidic residues" evidence="9">
    <location>
        <begin position="77"/>
        <end position="94"/>
    </location>
</feature>
<feature type="compositionally biased region" description="Low complexity" evidence="9">
    <location>
        <begin position="97"/>
        <end position="107"/>
    </location>
</feature>
<evidence type="ECO:0000256" key="7">
    <source>
        <dbReference type="ARBA" id="ARBA00023242"/>
    </source>
</evidence>
<dbReference type="Pfam" id="PF00170">
    <property type="entry name" value="bZIP_1"/>
    <property type="match status" value="1"/>
</dbReference>
<dbReference type="GO" id="GO:0000976">
    <property type="term" value="F:transcription cis-regulatory region binding"/>
    <property type="evidence" value="ECO:0007669"/>
    <property type="project" value="InterPro"/>
</dbReference>
<sequence length="260" mass="27982">MQPALAPAPHPMQSSAQDSAEEQTLREHLLAQVQSPQIPPNIENLRPVNSASPHDRNIDPAIAGASMMSASAGESGGDDHGGDDRKGGKRELSTSKRAAQNRAAQRAFRQRKEGHIKKLEEQVKDYHLLSESYKAVQAENYQLRDYIINLQSRLIESQGEFPQPPSNIEIHHPRSAEQMHHMAAPTAPMGSSAVSQLQASAAQAVAGLSSVKHPHEEPAYLPGAHASKRTRTDEDPVMQATTDPNLSVSTAEVSGAPVAA</sequence>
<dbReference type="Proteomes" id="UP000192927">
    <property type="component" value="Unassembled WGS sequence"/>
</dbReference>
<dbReference type="InterPro" id="IPR050936">
    <property type="entry name" value="AP-1-like"/>
</dbReference>
<feature type="region of interest" description="Disordered" evidence="9">
    <location>
        <begin position="205"/>
        <end position="260"/>
    </location>
</feature>
<name>A0A1W5D6G7_9LECA</name>
<evidence type="ECO:0000259" key="10">
    <source>
        <dbReference type="PROSITE" id="PS00036"/>
    </source>
</evidence>
<feature type="compositionally biased region" description="Polar residues" evidence="9">
    <location>
        <begin position="239"/>
        <end position="252"/>
    </location>
</feature>
<comment type="subcellular location">
    <subcellularLocation>
        <location evidence="2">Nucleus</location>
    </subcellularLocation>
</comment>
<keyword evidence="6" id="KW-0804">Transcription</keyword>
<keyword evidence="7" id="KW-0539">Nucleus</keyword>
<evidence type="ECO:0000313" key="12">
    <source>
        <dbReference type="Proteomes" id="UP000192927"/>
    </source>
</evidence>
<dbReference type="PROSITE" id="PS00036">
    <property type="entry name" value="BZIP_BASIC"/>
    <property type="match status" value="1"/>
</dbReference>
<comment type="function">
    <text evidence="1">Putative transcription factor.</text>
</comment>
<evidence type="ECO:0000256" key="8">
    <source>
        <dbReference type="ARBA" id="ARBA00044067"/>
    </source>
</evidence>
<feature type="compositionally biased region" description="Pro residues" evidence="9">
    <location>
        <begin position="1"/>
        <end position="10"/>
    </location>
</feature>
<proteinExistence type="inferred from homology"/>
<comment type="similarity">
    <text evidence="3">Belongs to the bZIP family.</text>
</comment>
<dbReference type="EMBL" id="FWEW01002601">
    <property type="protein sequence ID" value="SLM38600.1"/>
    <property type="molecule type" value="Genomic_DNA"/>
</dbReference>
<dbReference type="InterPro" id="IPR004827">
    <property type="entry name" value="bZIP"/>
</dbReference>
<dbReference type="GO" id="GO:0001228">
    <property type="term" value="F:DNA-binding transcription activator activity, RNA polymerase II-specific"/>
    <property type="evidence" value="ECO:0007669"/>
    <property type="project" value="TreeGrafter"/>
</dbReference>
<evidence type="ECO:0000256" key="1">
    <source>
        <dbReference type="ARBA" id="ARBA00004049"/>
    </source>
</evidence>
<evidence type="ECO:0000313" key="11">
    <source>
        <dbReference type="EMBL" id="SLM38600.1"/>
    </source>
</evidence>
<organism evidence="11 12">
    <name type="scientific">Lasallia pustulata</name>
    <dbReference type="NCBI Taxonomy" id="136370"/>
    <lineage>
        <taxon>Eukaryota</taxon>
        <taxon>Fungi</taxon>
        <taxon>Dikarya</taxon>
        <taxon>Ascomycota</taxon>
        <taxon>Pezizomycotina</taxon>
        <taxon>Lecanoromycetes</taxon>
        <taxon>OSLEUM clade</taxon>
        <taxon>Umbilicariomycetidae</taxon>
        <taxon>Umbilicariales</taxon>
        <taxon>Umbilicariaceae</taxon>
        <taxon>Lasallia</taxon>
    </lineage>
</organism>
<keyword evidence="12" id="KW-1185">Reference proteome</keyword>
<reference evidence="12" key="1">
    <citation type="submission" date="2017-03" db="EMBL/GenBank/DDBJ databases">
        <authorList>
            <person name="Sharma R."/>
            <person name="Thines M."/>
        </authorList>
    </citation>
    <scope>NUCLEOTIDE SEQUENCE [LARGE SCALE GENOMIC DNA]</scope>
</reference>
<dbReference type="PANTHER" id="PTHR40621:SF11">
    <property type="entry name" value="TRANSCRIPTION FACTOR KAPC-RELATED"/>
    <property type="match status" value="1"/>
</dbReference>
<keyword evidence="4" id="KW-0805">Transcription regulation</keyword>
<evidence type="ECO:0000256" key="2">
    <source>
        <dbReference type="ARBA" id="ARBA00004123"/>
    </source>
</evidence>
<evidence type="ECO:0000256" key="5">
    <source>
        <dbReference type="ARBA" id="ARBA00023125"/>
    </source>
</evidence>
<evidence type="ECO:0000256" key="6">
    <source>
        <dbReference type="ARBA" id="ARBA00023163"/>
    </source>
</evidence>
<evidence type="ECO:0000256" key="3">
    <source>
        <dbReference type="ARBA" id="ARBA00007163"/>
    </source>
</evidence>
<feature type="region of interest" description="Disordered" evidence="9">
    <location>
        <begin position="1"/>
        <end position="113"/>
    </location>
</feature>
<dbReference type="AlphaFoldDB" id="A0A1W5D6G7"/>
<evidence type="ECO:0000256" key="4">
    <source>
        <dbReference type="ARBA" id="ARBA00023015"/>
    </source>
</evidence>
<feature type="compositionally biased region" description="Low complexity" evidence="9">
    <location>
        <begin position="63"/>
        <end position="73"/>
    </location>
</feature>
<evidence type="ECO:0000256" key="9">
    <source>
        <dbReference type="SAM" id="MobiDB-lite"/>
    </source>
</evidence>
<dbReference type="GO" id="GO:0090575">
    <property type="term" value="C:RNA polymerase II transcription regulator complex"/>
    <property type="evidence" value="ECO:0007669"/>
    <property type="project" value="TreeGrafter"/>
</dbReference>
<protein>
    <recommendedName>
        <fullName evidence="8">Putative transcription factor kapC</fullName>
    </recommendedName>
</protein>
<feature type="domain" description="BZIP" evidence="10">
    <location>
        <begin position="96"/>
        <end position="111"/>
    </location>
</feature>
<keyword evidence="5" id="KW-0238">DNA-binding</keyword>
<dbReference type="InterPro" id="IPR046347">
    <property type="entry name" value="bZIP_sf"/>
</dbReference>
<dbReference type="PANTHER" id="PTHR40621">
    <property type="entry name" value="TRANSCRIPTION FACTOR KAPC-RELATED"/>
    <property type="match status" value="1"/>
</dbReference>